<sequence length="98" mass="11030">MRRTQSMGDLLLISPDIIIKGPQPDTKGPPTNDDGWLVKIRTNRYLENARNRLPSRTRSVGDLSRTPKQLFASDRIQISQTLQKVTEDCIPKLVLMGG</sequence>
<evidence type="ECO:0000313" key="2">
    <source>
        <dbReference type="WBParaSite" id="PSU_v2.g2156.t1"/>
    </source>
</evidence>
<name>A0A914YMJ8_9BILA</name>
<dbReference type="Proteomes" id="UP000887577">
    <property type="component" value="Unplaced"/>
</dbReference>
<accession>A0A914YMJ8</accession>
<proteinExistence type="predicted"/>
<dbReference type="WBParaSite" id="PSU_v2.g2156.t1">
    <property type="protein sequence ID" value="PSU_v2.g2156.t1"/>
    <property type="gene ID" value="PSU_v2.g2156"/>
</dbReference>
<protein>
    <submittedName>
        <fullName evidence="2">Uncharacterized protein</fullName>
    </submittedName>
</protein>
<reference evidence="2" key="1">
    <citation type="submission" date="2022-11" db="UniProtKB">
        <authorList>
            <consortium name="WormBaseParasite"/>
        </authorList>
    </citation>
    <scope>IDENTIFICATION</scope>
</reference>
<evidence type="ECO:0000313" key="1">
    <source>
        <dbReference type="Proteomes" id="UP000887577"/>
    </source>
</evidence>
<organism evidence="1 2">
    <name type="scientific">Panagrolaimus superbus</name>
    <dbReference type="NCBI Taxonomy" id="310955"/>
    <lineage>
        <taxon>Eukaryota</taxon>
        <taxon>Metazoa</taxon>
        <taxon>Ecdysozoa</taxon>
        <taxon>Nematoda</taxon>
        <taxon>Chromadorea</taxon>
        <taxon>Rhabditida</taxon>
        <taxon>Tylenchina</taxon>
        <taxon>Panagrolaimomorpha</taxon>
        <taxon>Panagrolaimoidea</taxon>
        <taxon>Panagrolaimidae</taxon>
        <taxon>Panagrolaimus</taxon>
    </lineage>
</organism>
<keyword evidence="1" id="KW-1185">Reference proteome</keyword>
<dbReference type="AlphaFoldDB" id="A0A914YMJ8"/>